<dbReference type="GO" id="GO:0005524">
    <property type="term" value="F:ATP binding"/>
    <property type="evidence" value="ECO:0007669"/>
    <property type="project" value="UniProtKB-KW"/>
</dbReference>
<dbReference type="NCBIfam" id="TIGR00744">
    <property type="entry name" value="ROK_glcA_fam"/>
    <property type="match status" value="1"/>
</dbReference>
<gene>
    <name evidence="9" type="ORF">KKC1_21990</name>
</gene>
<keyword evidence="5" id="KW-0547">Nucleotide-binding</keyword>
<dbReference type="EC" id="2.7.1.2" evidence="2"/>
<dbReference type="GO" id="GO:0006096">
    <property type="term" value="P:glycolytic process"/>
    <property type="evidence" value="ECO:0007669"/>
    <property type="project" value="InterPro"/>
</dbReference>
<sequence length="329" mass="34916">MGKVEKIMAGQKRWFLGIDIGGTNIKAGVVDTQGKVVRQAKIPTGREEGMEAVLKRVARLAGRLIEECGLEMEEVGGAGIGVPGIVNLERSMVLNAPNLGWYRQPLRERLKEHLGLPVLIDNDANLAAVGEYWVGAGNGESNFLMVTIGTGIGSGLILNGELYRGSTGAGAELGHMILDREGYLCGCGNRGCLETLTSATAIVRRMKEAIEAGGDSILGHKKDFHARDVFDAALRGDKLSRQVVAEMADYLAIALANVVNLLDIPLIVVGGGVAQAGGILFERLRRGVKERILVPEDRPVRIIPARLGNAAGLIGAAKLAMDLGLRGEV</sequence>
<dbReference type="PROSITE" id="PS01125">
    <property type="entry name" value="ROK"/>
    <property type="match status" value="1"/>
</dbReference>
<dbReference type="InterPro" id="IPR000600">
    <property type="entry name" value="ROK"/>
</dbReference>
<dbReference type="Pfam" id="PF00480">
    <property type="entry name" value="ROK"/>
    <property type="match status" value="1"/>
</dbReference>
<evidence type="ECO:0000313" key="10">
    <source>
        <dbReference type="Proteomes" id="UP000197032"/>
    </source>
</evidence>
<proteinExistence type="inferred from homology"/>
<keyword evidence="4" id="KW-0808">Transferase</keyword>
<keyword evidence="7" id="KW-0067">ATP-binding</keyword>
<evidence type="ECO:0000256" key="1">
    <source>
        <dbReference type="ARBA" id="ARBA00006479"/>
    </source>
</evidence>
<dbReference type="PANTHER" id="PTHR18964">
    <property type="entry name" value="ROK (REPRESSOR, ORF, KINASE) FAMILY"/>
    <property type="match status" value="1"/>
</dbReference>
<dbReference type="InterPro" id="IPR043129">
    <property type="entry name" value="ATPase_NBD"/>
</dbReference>
<evidence type="ECO:0000313" key="9">
    <source>
        <dbReference type="EMBL" id="GAW93058.1"/>
    </source>
</evidence>
<dbReference type="InterPro" id="IPR004654">
    <property type="entry name" value="ROK_glcA"/>
</dbReference>
<evidence type="ECO:0000256" key="3">
    <source>
        <dbReference type="ARBA" id="ARBA00014701"/>
    </source>
</evidence>
<evidence type="ECO:0000256" key="8">
    <source>
        <dbReference type="ARBA" id="ARBA00032386"/>
    </source>
</evidence>
<dbReference type="Proteomes" id="UP000197032">
    <property type="component" value="Unassembled WGS sequence"/>
</dbReference>
<dbReference type="EMBL" id="BDGJ01000111">
    <property type="protein sequence ID" value="GAW93058.1"/>
    <property type="molecule type" value="Genomic_DNA"/>
</dbReference>
<comment type="similarity">
    <text evidence="1">Belongs to the ROK (NagC/XylR) family.</text>
</comment>
<dbReference type="SUPFAM" id="SSF53067">
    <property type="entry name" value="Actin-like ATPase domain"/>
    <property type="match status" value="1"/>
</dbReference>
<evidence type="ECO:0000256" key="6">
    <source>
        <dbReference type="ARBA" id="ARBA00022777"/>
    </source>
</evidence>
<evidence type="ECO:0000256" key="5">
    <source>
        <dbReference type="ARBA" id="ARBA00022741"/>
    </source>
</evidence>
<reference evidence="10" key="1">
    <citation type="journal article" date="2017" name="Appl. Environ. Microbiol.">
        <title>Genomic Analysis of Calderihabitans maritimus KKC1, a Thermophilic, Hydrogenogenic, Carboxydotrophic Bacterium Isolated from Marine Sediment.</title>
        <authorList>
            <person name="Omae K."/>
            <person name="Yoneda Y."/>
            <person name="Fukuyama Y."/>
            <person name="Yoshida T."/>
            <person name="Sako Y."/>
        </authorList>
    </citation>
    <scope>NUCLEOTIDE SEQUENCE [LARGE SCALE GENOMIC DNA]</scope>
    <source>
        <strain evidence="10">KKC1</strain>
    </source>
</reference>
<organism evidence="9 10">
    <name type="scientific">Calderihabitans maritimus</name>
    <dbReference type="NCBI Taxonomy" id="1246530"/>
    <lineage>
        <taxon>Bacteria</taxon>
        <taxon>Bacillati</taxon>
        <taxon>Bacillota</taxon>
        <taxon>Clostridia</taxon>
        <taxon>Neomoorellales</taxon>
        <taxon>Calderihabitantaceae</taxon>
        <taxon>Calderihabitans</taxon>
    </lineage>
</organism>
<dbReference type="GO" id="GO:0005737">
    <property type="term" value="C:cytoplasm"/>
    <property type="evidence" value="ECO:0007669"/>
    <property type="project" value="InterPro"/>
</dbReference>
<dbReference type="PANTHER" id="PTHR18964:SF149">
    <property type="entry name" value="BIFUNCTIONAL UDP-N-ACETYLGLUCOSAMINE 2-EPIMERASE_N-ACETYLMANNOSAMINE KINASE"/>
    <property type="match status" value="1"/>
</dbReference>
<evidence type="ECO:0000256" key="4">
    <source>
        <dbReference type="ARBA" id="ARBA00022679"/>
    </source>
</evidence>
<keyword evidence="6 9" id="KW-0418">Kinase</keyword>
<evidence type="ECO:0000256" key="7">
    <source>
        <dbReference type="ARBA" id="ARBA00022840"/>
    </source>
</evidence>
<dbReference type="AlphaFoldDB" id="A0A1Z5HUH4"/>
<accession>A0A1Z5HUH4</accession>
<protein>
    <recommendedName>
        <fullName evidence="3">Glucokinase</fullName>
        <ecNumber evidence="2">2.7.1.2</ecNumber>
    </recommendedName>
    <alternativeName>
        <fullName evidence="8">Glucose kinase</fullName>
    </alternativeName>
</protein>
<keyword evidence="10" id="KW-1185">Reference proteome</keyword>
<comment type="caution">
    <text evidence="9">The sequence shown here is derived from an EMBL/GenBank/DDBJ whole genome shotgun (WGS) entry which is preliminary data.</text>
</comment>
<dbReference type="Gene3D" id="3.30.420.40">
    <property type="match status" value="2"/>
</dbReference>
<name>A0A1Z5HUH4_9FIRM</name>
<evidence type="ECO:0000256" key="2">
    <source>
        <dbReference type="ARBA" id="ARBA00012323"/>
    </source>
</evidence>
<dbReference type="InterPro" id="IPR049874">
    <property type="entry name" value="ROK_cs"/>
</dbReference>
<dbReference type="GO" id="GO:0004340">
    <property type="term" value="F:glucokinase activity"/>
    <property type="evidence" value="ECO:0007669"/>
    <property type="project" value="UniProtKB-EC"/>
</dbReference>
<dbReference type="CDD" id="cd24068">
    <property type="entry name" value="ASKHA_NBD_ROK_FnNanK-like"/>
    <property type="match status" value="1"/>
</dbReference>